<organism evidence="2 3">
    <name type="scientific">Polymorphospora rubra</name>
    <dbReference type="NCBI Taxonomy" id="338584"/>
    <lineage>
        <taxon>Bacteria</taxon>
        <taxon>Bacillati</taxon>
        <taxon>Actinomycetota</taxon>
        <taxon>Actinomycetes</taxon>
        <taxon>Micromonosporales</taxon>
        <taxon>Micromonosporaceae</taxon>
        <taxon>Polymorphospora</taxon>
    </lineage>
</organism>
<dbReference type="AlphaFoldDB" id="A0A810MPG5"/>
<evidence type="ECO:0000256" key="1">
    <source>
        <dbReference type="SAM" id="MobiDB-lite"/>
    </source>
</evidence>
<dbReference type="CDD" id="cd00093">
    <property type="entry name" value="HTH_XRE"/>
    <property type="match status" value="1"/>
</dbReference>
<dbReference type="InterPro" id="IPR010982">
    <property type="entry name" value="Lambda_DNA-bd_dom_sf"/>
</dbReference>
<dbReference type="RefSeq" id="WP_212820351.1">
    <property type="nucleotide sequence ID" value="NZ_AP023359.1"/>
</dbReference>
<name>A0A810MPG5_9ACTN</name>
<accession>A0A810MPG5</accession>
<dbReference type="KEGG" id="pry:Prubr_00020"/>
<protein>
    <submittedName>
        <fullName evidence="2">Uncharacterized protein</fullName>
    </submittedName>
</protein>
<dbReference type="SUPFAM" id="SSF47413">
    <property type="entry name" value="lambda repressor-like DNA-binding domains"/>
    <property type="match status" value="1"/>
</dbReference>
<gene>
    <name evidence="2" type="ORF">Prubr_00020</name>
</gene>
<dbReference type="Proteomes" id="UP000680866">
    <property type="component" value="Chromosome"/>
</dbReference>
<proteinExistence type="predicted"/>
<keyword evidence="3" id="KW-1185">Reference proteome</keyword>
<dbReference type="Gene3D" id="1.10.260.40">
    <property type="entry name" value="lambda repressor-like DNA-binding domains"/>
    <property type="match status" value="1"/>
</dbReference>
<reference evidence="2" key="1">
    <citation type="submission" date="2020-08" db="EMBL/GenBank/DDBJ databases">
        <title>Whole genome shotgun sequence of Polymorphospora rubra NBRC 101157.</title>
        <authorList>
            <person name="Komaki H."/>
            <person name="Tamura T."/>
        </authorList>
    </citation>
    <scope>NUCLEOTIDE SEQUENCE</scope>
    <source>
        <strain evidence="2">NBRC 101157</strain>
    </source>
</reference>
<sequence>MNARPSEPLQVPDHLWLTTEAADALGDQDFQRLFRLVARHAHASQTTIGRACGLTQATVSKIMAGKHRPRSLDVIQRIAAGFQIPSQGRTALGLHPDGPEPKTTTPTSEPKTQETPRRNLLGHLIRTRHQQTIEEAARDLKMSPRHLSRLTRVGTEIEVHPSTRRTLESKYGYSFEKLRQPWPPAPPARIEETPDTTLADSSFLHHPSTEHRDEGQATAFTVADQAALWLDERTGSRVGLTRQRILEHLAQLNLDQIEDGAYRRSRVSQREIADALTSYYKTTDGTFKPYSAKVESASISTSVLTRSDWTDLALPLGVGRDNLQLQWGTSKPQSFTDEICIEAATTRIAEAAAAGTKVINTALYRLLDISISPTNLVANIALTEFLDYALTMDLLERELLDTLALRRSAQPGMTPLRDRYLPDMASVVNAGARLCCGGVLALFAAARPPSRGRQQGDYVFLIQERSGRVLNAAGRLAVIPKSFHEPLREYSEDAQISSTLYRELEEELFGRPEVDSTAIHARQADPLHLTRLSPPMRWLMDRTDEPSAWRMEATGFGFNLVSGNFEISTLVLIEDEAWWGEFGGYIEANWESDGLRRYSSLDRQALINLAQDPNWSNEGLFAFLEGLRRLEAVGNEHAIDLPRIKLGI</sequence>
<feature type="region of interest" description="Disordered" evidence="1">
    <location>
        <begin position="86"/>
        <end position="116"/>
    </location>
</feature>
<dbReference type="EMBL" id="AP023359">
    <property type="protein sequence ID" value="BCJ62981.1"/>
    <property type="molecule type" value="Genomic_DNA"/>
</dbReference>
<feature type="compositionally biased region" description="Low complexity" evidence="1">
    <location>
        <begin position="101"/>
        <end position="110"/>
    </location>
</feature>
<evidence type="ECO:0000313" key="2">
    <source>
        <dbReference type="EMBL" id="BCJ62981.1"/>
    </source>
</evidence>
<dbReference type="InterPro" id="IPR001387">
    <property type="entry name" value="Cro/C1-type_HTH"/>
</dbReference>
<evidence type="ECO:0000313" key="3">
    <source>
        <dbReference type="Proteomes" id="UP000680866"/>
    </source>
</evidence>
<dbReference type="GO" id="GO:0003677">
    <property type="term" value="F:DNA binding"/>
    <property type="evidence" value="ECO:0007669"/>
    <property type="project" value="InterPro"/>
</dbReference>